<evidence type="ECO:0000259" key="2">
    <source>
        <dbReference type="PROSITE" id="PS50968"/>
    </source>
</evidence>
<dbReference type="InterPro" id="IPR045257">
    <property type="entry name" value="E2/Pdx1"/>
</dbReference>
<dbReference type="PANTHER" id="PTHR23151">
    <property type="entry name" value="DIHYDROLIPOAMIDE ACETYL/SUCCINYL-TRANSFERASE-RELATED"/>
    <property type="match status" value="1"/>
</dbReference>
<dbReference type="Pfam" id="PF00364">
    <property type="entry name" value="Biotin_lipoyl"/>
    <property type="match status" value="1"/>
</dbReference>
<dbReference type="VEuPathDB" id="FungiDB:PPTG_22765"/>
<name>W2Q9T4_PHYN3</name>
<dbReference type="STRING" id="761204.W2Q9T4"/>
<dbReference type="SUPFAM" id="SSF48371">
    <property type="entry name" value="ARM repeat"/>
    <property type="match status" value="1"/>
</dbReference>
<dbReference type="InterPro" id="IPR011989">
    <property type="entry name" value="ARM-like"/>
</dbReference>
<dbReference type="InterPro" id="IPR000225">
    <property type="entry name" value="Armadillo"/>
</dbReference>
<evidence type="ECO:0000256" key="1">
    <source>
        <dbReference type="ARBA" id="ARBA00022823"/>
    </source>
</evidence>
<dbReference type="CDD" id="cd06849">
    <property type="entry name" value="lipoyl_domain"/>
    <property type="match status" value="1"/>
</dbReference>
<dbReference type="InterPro" id="IPR016024">
    <property type="entry name" value="ARM-type_fold"/>
</dbReference>
<dbReference type="GeneID" id="20191364"/>
<dbReference type="SUPFAM" id="SSF51230">
    <property type="entry name" value="Single hybrid motif"/>
    <property type="match status" value="1"/>
</dbReference>
<dbReference type="PANTHER" id="PTHR23151:SF90">
    <property type="entry name" value="DIHYDROLIPOYLLYSINE-RESIDUE ACETYLTRANSFERASE COMPONENT OF PYRUVATE DEHYDROGENASE COMPLEX, MITOCHONDRIAL-RELATED"/>
    <property type="match status" value="1"/>
</dbReference>
<accession>W2Q9T4</accession>
<feature type="domain" description="Lipoyl-binding" evidence="2">
    <location>
        <begin position="32"/>
        <end position="108"/>
    </location>
</feature>
<evidence type="ECO:0000313" key="4">
    <source>
        <dbReference type="Proteomes" id="UP000018817"/>
    </source>
</evidence>
<dbReference type="Gene3D" id="1.25.10.10">
    <property type="entry name" value="Leucine-rich Repeat Variant"/>
    <property type="match status" value="1"/>
</dbReference>
<gene>
    <name evidence="3" type="ORF">PPTG_22765</name>
</gene>
<reference evidence="3 4" key="2">
    <citation type="submission" date="2013-11" db="EMBL/GenBank/DDBJ databases">
        <title>The Genome Sequence of Phytophthora parasitica INRA-310.</title>
        <authorList>
            <consortium name="The Broad Institute Genomics Platform"/>
            <person name="Russ C."/>
            <person name="Tyler B."/>
            <person name="Panabieres F."/>
            <person name="Shan W."/>
            <person name="Tripathy S."/>
            <person name="Grunwald N."/>
            <person name="Machado M."/>
            <person name="Johnson C.S."/>
            <person name="Arredondo F."/>
            <person name="Hong C."/>
            <person name="Coffey M."/>
            <person name="Young S.K."/>
            <person name="Zeng Q."/>
            <person name="Gargeya S."/>
            <person name="Fitzgerald M."/>
            <person name="Abouelleil A."/>
            <person name="Alvarado L."/>
            <person name="Chapman S.B."/>
            <person name="Gainer-Dewar J."/>
            <person name="Goldberg J."/>
            <person name="Griggs A."/>
            <person name="Gujja S."/>
            <person name="Hansen M."/>
            <person name="Howarth C."/>
            <person name="Imamovic A."/>
            <person name="Ireland A."/>
            <person name="Larimer J."/>
            <person name="McCowan C."/>
            <person name="Murphy C."/>
            <person name="Pearson M."/>
            <person name="Poon T.W."/>
            <person name="Priest M."/>
            <person name="Roberts A."/>
            <person name="Saif S."/>
            <person name="Shea T."/>
            <person name="Sykes S."/>
            <person name="Wortman J."/>
            <person name="Nusbaum C."/>
            <person name="Birren B."/>
        </authorList>
    </citation>
    <scope>NUCLEOTIDE SEQUENCE [LARGE SCALE GENOMIC DNA]</scope>
    <source>
        <strain evidence="3 4">INRA-310</strain>
    </source>
</reference>
<dbReference type="GO" id="GO:0045254">
    <property type="term" value="C:pyruvate dehydrogenase complex"/>
    <property type="evidence" value="ECO:0007669"/>
    <property type="project" value="InterPro"/>
</dbReference>
<dbReference type="InterPro" id="IPR011053">
    <property type="entry name" value="Single_hybrid_motif"/>
</dbReference>
<dbReference type="GO" id="GO:0004742">
    <property type="term" value="F:dihydrolipoyllysine-residue acetyltransferase activity"/>
    <property type="evidence" value="ECO:0007669"/>
    <property type="project" value="TreeGrafter"/>
</dbReference>
<dbReference type="OMA" id="QPMMEEG"/>
<evidence type="ECO:0000313" key="3">
    <source>
        <dbReference type="EMBL" id="ETN09938.1"/>
    </source>
</evidence>
<dbReference type="EMBL" id="KI669583">
    <property type="protein sequence ID" value="ETN09938.1"/>
    <property type="molecule type" value="Genomic_DNA"/>
</dbReference>
<dbReference type="InterPro" id="IPR000089">
    <property type="entry name" value="Biotin_lipoyl"/>
</dbReference>
<dbReference type="FunFam" id="2.40.50.100:FF:000010">
    <property type="entry name" value="Acetyltransferase component of pyruvate dehydrogenase complex"/>
    <property type="match status" value="1"/>
</dbReference>
<protein>
    <recommendedName>
        <fullName evidence="2">Lipoyl-binding domain-containing protein</fullName>
    </recommendedName>
</protein>
<organism evidence="3 4">
    <name type="scientific">Phytophthora nicotianae (strain INRA-310)</name>
    <name type="common">Phytophthora parasitica</name>
    <dbReference type="NCBI Taxonomy" id="761204"/>
    <lineage>
        <taxon>Eukaryota</taxon>
        <taxon>Sar</taxon>
        <taxon>Stramenopiles</taxon>
        <taxon>Oomycota</taxon>
        <taxon>Peronosporomycetes</taxon>
        <taxon>Peronosporales</taxon>
        <taxon>Peronosporaceae</taxon>
        <taxon>Phytophthora</taxon>
    </lineage>
</organism>
<dbReference type="Proteomes" id="UP000018817">
    <property type="component" value="Unassembled WGS sequence"/>
</dbReference>
<dbReference type="OrthoDB" id="449062at2759"/>
<keyword evidence="1" id="KW-0450">Lipoyl</keyword>
<reference evidence="4" key="1">
    <citation type="submission" date="2011-12" db="EMBL/GenBank/DDBJ databases">
        <authorList>
            <consortium name="The Broad Institute Genome Sequencing Platform"/>
            <person name="Russ C."/>
            <person name="Tyler B."/>
            <person name="Panabieres F."/>
            <person name="Shan W."/>
            <person name="Tripathy S."/>
            <person name="Grunwald N."/>
            <person name="Machado M."/>
            <person name="Young S.K."/>
            <person name="Zeng Q."/>
            <person name="Gargeya S."/>
            <person name="Fitzgerald M."/>
            <person name="Haas B."/>
            <person name="Abouelleil A."/>
            <person name="Alvarado L."/>
            <person name="Arachchi H.M."/>
            <person name="Berlin A."/>
            <person name="Chapman S.B."/>
            <person name="Gearin G."/>
            <person name="Goldberg J."/>
            <person name="Griggs A."/>
            <person name="Gujja S."/>
            <person name="Hansen M."/>
            <person name="Heiman D."/>
            <person name="Howarth C."/>
            <person name="Larimer J."/>
            <person name="Lui A."/>
            <person name="MacDonald P.J.P."/>
            <person name="McCowen C."/>
            <person name="Montmayeur A."/>
            <person name="Murphy C."/>
            <person name="Neiman D."/>
            <person name="Pearson M."/>
            <person name="Priest M."/>
            <person name="Roberts A."/>
            <person name="Saif S."/>
            <person name="Shea T."/>
            <person name="Sisk P."/>
            <person name="Stolte C."/>
            <person name="Sykes S."/>
            <person name="Wortman J."/>
            <person name="Nusbaum C."/>
            <person name="Birren B."/>
        </authorList>
    </citation>
    <scope>NUCLEOTIDE SEQUENCE [LARGE SCALE GENOMIC DNA]</scope>
    <source>
        <strain evidence="4">INRA-310</strain>
    </source>
</reference>
<dbReference type="RefSeq" id="XP_008904375.1">
    <property type="nucleotide sequence ID" value="XM_008906127.1"/>
</dbReference>
<proteinExistence type="predicted"/>
<dbReference type="SMART" id="SM00185">
    <property type="entry name" value="ARM"/>
    <property type="match status" value="2"/>
</dbReference>
<dbReference type="PROSITE" id="PS50968">
    <property type="entry name" value="BIOTINYL_LIPOYL"/>
    <property type="match status" value="1"/>
</dbReference>
<sequence length="275" mass="29346">MLRTAFRLRTALPAQRRIAACVSRSFSSYPDHEVIGLPSLSPTMETGNMSKWNMKEGDAISAGDIVCEIETDKAVVDYEATDDMYLAKILIPEGAENIPVGQPMMEEGKEAAVAVPSEVAEAIAMVQSDSPLVAAEGFSKLSHATFNNPVGKEAAGEAGAIKAIVDAMERNISNGTVQEDGCHALRNVAFHCLPNLVLAREQGAIAAVLKAMETHPENEALQAEGLWALLVFCSNTEENAAVAKPHASLVHKAVATYPTNADIQSRGRFLTVLFA</sequence>
<dbReference type="AlphaFoldDB" id="W2Q9T4"/>
<dbReference type="GO" id="GO:0006086">
    <property type="term" value="P:pyruvate decarboxylation to acetyl-CoA"/>
    <property type="evidence" value="ECO:0007669"/>
    <property type="project" value="InterPro"/>
</dbReference>
<dbReference type="Gene3D" id="2.40.50.100">
    <property type="match status" value="1"/>
</dbReference>